<dbReference type="InterPro" id="IPR003593">
    <property type="entry name" value="AAA+_ATPase"/>
</dbReference>
<dbReference type="InterPro" id="IPR042197">
    <property type="entry name" value="Apaf_helical"/>
</dbReference>
<keyword evidence="4" id="KW-0723">Serine/threonine-protein kinase</keyword>
<evidence type="ECO:0000256" key="15">
    <source>
        <dbReference type="ARBA" id="ARBA00023136"/>
    </source>
</evidence>
<dbReference type="FunFam" id="1.10.510.10:FF:000287">
    <property type="entry name" value="probable LRR receptor-like serine/threonine-protein kinase RKF3"/>
    <property type="match status" value="1"/>
</dbReference>
<dbReference type="GO" id="GO:0043531">
    <property type="term" value="F:ADP binding"/>
    <property type="evidence" value="ECO:0007669"/>
    <property type="project" value="InterPro"/>
</dbReference>
<dbReference type="GO" id="GO:0004674">
    <property type="term" value="F:protein serine/threonine kinase activity"/>
    <property type="evidence" value="ECO:0007669"/>
    <property type="project" value="UniProtKB-KW"/>
</dbReference>
<evidence type="ECO:0000256" key="4">
    <source>
        <dbReference type="ARBA" id="ARBA00022527"/>
    </source>
</evidence>
<dbReference type="GO" id="GO:0006952">
    <property type="term" value="P:defense response"/>
    <property type="evidence" value="ECO:0007669"/>
    <property type="project" value="UniProtKB-KW"/>
</dbReference>
<dbReference type="PROSITE" id="PS00107">
    <property type="entry name" value="PROTEIN_KINASE_ATP"/>
    <property type="match status" value="1"/>
</dbReference>
<gene>
    <name evidence="22" type="ORF">Nepgr_020063</name>
</gene>
<evidence type="ECO:0000256" key="14">
    <source>
        <dbReference type="ARBA" id="ARBA00022989"/>
    </source>
</evidence>
<keyword evidence="13 20" id="KW-0067">ATP-binding</keyword>
<evidence type="ECO:0000313" key="23">
    <source>
        <dbReference type="Proteomes" id="UP001279734"/>
    </source>
</evidence>
<keyword evidence="10 20" id="KW-0547">Nucleotide-binding</keyword>
<comment type="catalytic activity">
    <reaction evidence="19">
        <text>L-seryl-[protein] + ATP = O-phospho-L-seryl-[protein] + ADP + H(+)</text>
        <dbReference type="Rhea" id="RHEA:17989"/>
        <dbReference type="Rhea" id="RHEA-COMP:9863"/>
        <dbReference type="Rhea" id="RHEA-COMP:11604"/>
        <dbReference type="ChEBI" id="CHEBI:15378"/>
        <dbReference type="ChEBI" id="CHEBI:29999"/>
        <dbReference type="ChEBI" id="CHEBI:30616"/>
        <dbReference type="ChEBI" id="CHEBI:83421"/>
        <dbReference type="ChEBI" id="CHEBI:456216"/>
        <dbReference type="EC" id="2.7.11.1"/>
    </reaction>
</comment>
<evidence type="ECO:0000256" key="9">
    <source>
        <dbReference type="ARBA" id="ARBA00022737"/>
    </source>
</evidence>
<evidence type="ECO:0000256" key="17">
    <source>
        <dbReference type="ARBA" id="ARBA00023180"/>
    </source>
</evidence>
<dbReference type="Pfam" id="PF00931">
    <property type="entry name" value="NB-ARC"/>
    <property type="match status" value="1"/>
</dbReference>
<dbReference type="SMART" id="SM00382">
    <property type="entry name" value="AAA"/>
    <property type="match status" value="1"/>
</dbReference>
<dbReference type="SMART" id="SM00369">
    <property type="entry name" value="LRR_TYP"/>
    <property type="match status" value="2"/>
</dbReference>
<dbReference type="Gene3D" id="3.30.200.20">
    <property type="entry name" value="Phosphorylase Kinase, domain 1"/>
    <property type="match status" value="1"/>
</dbReference>
<evidence type="ECO:0000256" key="2">
    <source>
        <dbReference type="ARBA" id="ARBA00008171"/>
    </source>
</evidence>
<dbReference type="FunFam" id="1.10.10.10:FF:000322">
    <property type="entry name" value="Probable disease resistance protein At1g63360"/>
    <property type="match status" value="1"/>
</dbReference>
<comment type="subcellular location">
    <subcellularLocation>
        <location evidence="1">Membrane</location>
        <topology evidence="1">Single-pass type I membrane protein</topology>
    </subcellularLocation>
</comment>
<feature type="binding site" evidence="20">
    <location>
        <position position="74"/>
    </location>
    <ligand>
        <name>ATP</name>
        <dbReference type="ChEBI" id="CHEBI:30616"/>
    </ligand>
</feature>
<evidence type="ECO:0000256" key="11">
    <source>
        <dbReference type="ARBA" id="ARBA00022777"/>
    </source>
</evidence>
<evidence type="ECO:0000256" key="19">
    <source>
        <dbReference type="ARBA" id="ARBA00048679"/>
    </source>
</evidence>
<sequence>MSCFGVIGNSFCGHGSRLEKLVDLRKDISSLNIRIFSLKSLKIATKNFSEVLGRGGFGCVYHGILEDGTEIAVKNHSSSRRRDEFSSLIEIMSRVRHRNITQLIGCCIEQNSLITVHEFAENSSLDRFLFASEDGRSALNWGMRAAIAIGVARGLAYLHEEINPRIVHRNIKPQNILLDRNLAPKIADFELAQSFDDDASHCSDTIKGTLGYLDPEYYSSGQFTEKLDVYSFGVLLLEIISGDRNSLRKDDRQPCLVDRVWGLQESNMLLDIVDPALVDFPEDLLINFINTALFCLQAPANLRPSMSEVVLMLSGGYNFSGKEPRKPSWISSFSQRRDSLSHGEISISEVLEDREENIHGKVVETAPSFGEIFSVHKSGKEHEFTEAEGTSLKSDQLENVGEAGNVNREENIHGKVFETAPSVEELFSMPKFGMWHKFTEAEGMSLKNDQLENVGEEGDVVPLNLIELDSIFFEMESLTDHSNTEQQMPILTDQTSYFDKSMQSNIPTAAALRGPSDETMHPETMASSSVNMYISSTNEADGFSSLTKNKYQNQVLSPPKVNTKQSIECTVQDILAALKDVQVRKVGIYGKGGIGKTSVLKALTSHFKMKRLFDFVIWVTVSRYSCRKKIQDQILKHLTLQVDSNSEDEIAGAIFNHLKGRKFLLLLDDVWEMINLEEIGIPNIYQENGWRLVLTSRSLDMCLRMADRQFELKVLSRTEAWELFHCQAGEIIDHLEIQPYARAIVEKCGGLPLLIVVTGKALRMERNVEKWKLALEKLLVPGTVSIGEATNLQLKFSYDQLKASDMKSCFLYCALFPEDKLINVSELVECLVDERLLAGTMTTAFERGYVIVRHLVDASLLETTDDINIVKLHDVVRDMALSILSSEMEVSQLLVRSDFMLTQLPKLKRGMSPSRQKSALASESVEGFGASEILSPDVNEYMTLAHVGLKMPPLEEEWEHARMIFLTDNDLSSLPVRPNCPNLSVLFLQRNCKLRVIPASFFDLMPSLQVLNLSKTRIRCLPQSLSKLKCLQVLILRNSERLLVLPPEIGNLKFLEVLDLRGTKLIHLPDTVVGLVSLKHLQVSFYGSVIQSENARLPKNLISKGVISSLKLTELAIFVYPGDQRWASNAFDVTMDVSSLKLSTLAFHFPDLKHLEYFIHENPSWKLGSLSVYSFIVGPDVKRIVSQVSYDVELMCSQHDRCLRYVNGENIPDAIVQVLKQSTSLYLDHHLSICYLSDFGSTNTQALKFCIVRDCPRLKAIINDTELETSVFPYLEHLGIYHLWNLNRIWVGQLPTGSFSQLRYLSLHACPQLTFLFSCSMIDVFFNLEELVVEDCPSLKDVVTEHEAFTGDNYSVSVKESVDNPQMVTPGVIVLHKLQILKLHYLPELTGIWKGPWPSLKSISFYNCPNLKNLHMDSFVEASIEEIMAEVAWWDALEWEDISLAGRLRSIVTEISDGGL</sequence>
<dbReference type="InterPro" id="IPR036388">
    <property type="entry name" value="WH-like_DNA-bd_sf"/>
</dbReference>
<dbReference type="SUPFAM" id="SSF52540">
    <property type="entry name" value="P-loop containing nucleoside triphosphate hydrolases"/>
    <property type="match status" value="1"/>
</dbReference>
<dbReference type="InterPro" id="IPR011009">
    <property type="entry name" value="Kinase-like_dom_sf"/>
</dbReference>
<keyword evidence="9" id="KW-0677">Repeat</keyword>
<feature type="domain" description="Protein kinase" evidence="21">
    <location>
        <begin position="46"/>
        <end position="320"/>
    </location>
</feature>
<reference evidence="22" key="1">
    <citation type="submission" date="2023-05" db="EMBL/GenBank/DDBJ databases">
        <title>Nepenthes gracilis genome sequencing.</title>
        <authorList>
            <person name="Fukushima K."/>
        </authorList>
    </citation>
    <scope>NUCLEOTIDE SEQUENCE</scope>
    <source>
        <strain evidence="22">SING2019-196</strain>
    </source>
</reference>
<evidence type="ECO:0000256" key="12">
    <source>
        <dbReference type="ARBA" id="ARBA00022821"/>
    </source>
</evidence>
<comment type="caution">
    <text evidence="22">The sequence shown here is derived from an EMBL/GenBank/DDBJ whole genome shotgun (WGS) entry which is preliminary data.</text>
</comment>
<dbReference type="Proteomes" id="UP001279734">
    <property type="component" value="Unassembled WGS sequence"/>
</dbReference>
<dbReference type="InterPro" id="IPR032675">
    <property type="entry name" value="LRR_dom_sf"/>
</dbReference>
<dbReference type="InterPro" id="IPR001245">
    <property type="entry name" value="Ser-Thr/Tyr_kinase_cat_dom"/>
</dbReference>
<keyword evidence="23" id="KW-1185">Reference proteome</keyword>
<keyword evidence="11" id="KW-0418">Kinase</keyword>
<evidence type="ECO:0000256" key="1">
    <source>
        <dbReference type="ARBA" id="ARBA00004479"/>
    </source>
</evidence>
<name>A0AAD3XUP0_NEPGR</name>
<dbReference type="EC" id="2.7.11.1" evidence="3"/>
<evidence type="ECO:0000256" key="8">
    <source>
        <dbReference type="ARBA" id="ARBA00022729"/>
    </source>
</evidence>
<keyword evidence="14" id="KW-1133">Transmembrane helix</keyword>
<dbReference type="InterPro" id="IPR002182">
    <property type="entry name" value="NB-ARC"/>
</dbReference>
<dbReference type="SUPFAM" id="SSF52058">
    <property type="entry name" value="L domain-like"/>
    <property type="match status" value="1"/>
</dbReference>
<keyword evidence="7" id="KW-0812">Transmembrane</keyword>
<evidence type="ECO:0000256" key="7">
    <source>
        <dbReference type="ARBA" id="ARBA00022692"/>
    </source>
</evidence>
<dbReference type="InterPro" id="IPR017441">
    <property type="entry name" value="Protein_kinase_ATP_BS"/>
</dbReference>
<evidence type="ECO:0000259" key="21">
    <source>
        <dbReference type="PROSITE" id="PS50011"/>
    </source>
</evidence>
<keyword evidence="5" id="KW-0433">Leucine-rich repeat</keyword>
<dbReference type="Gene3D" id="3.80.10.10">
    <property type="entry name" value="Ribonuclease Inhibitor"/>
    <property type="match status" value="2"/>
</dbReference>
<evidence type="ECO:0000256" key="3">
    <source>
        <dbReference type="ARBA" id="ARBA00012513"/>
    </source>
</evidence>
<keyword evidence="12" id="KW-0611">Plant defense</keyword>
<dbReference type="GO" id="GO:0005524">
    <property type="term" value="F:ATP binding"/>
    <property type="evidence" value="ECO:0007669"/>
    <property type="project" value="UniProtKB-UniRule"/>
</dbReference>
<evidence type="ECO:0000313" key="22">
    <source>
        <dbReference type="EMBL" id="GMH18222.1"/>
    </source>
</evidence>
<evidence type="ECO:0000256" key="6">
    <source>
        <dbReference type="ARBA" id="ARBA00022679"/>
    </source>
</evidence>
<accession>A0AAD3XUP0</accession>
<dbReference type="GO" id="GO:0016020">
    <property type="term" value="C:membrane"/>
    <property type="evidence" value="ECO:0007669"/>
    <property type="project" value="UniProtKB-SubCell"/>
</dbReference>
<dbReference type="PRINTS" id="PR00364">
    <property type="entry name" value="DISEASERSIST"/>
</dbReference>
<keyword evidence="16" id="KW-0675">Receptor</keyword>
<evidence type="ECO:0000256" key="16">
    <source>
        <dbReference type="ARBA" id="ARBA00023170"/>
    </source>
</evidence>
<dbReference type="FunFam" id="3.40.50.300:FF:001091">
    <property type="entry name" value="Probable disease resistance protein At1g61300"/>
    <property type="match status" value="1"/>
</dbReference>
<comment type="catalytic activity">
    <reaction evidence="18">
        <text>L-threonyl-[protein] + ATP = O-phospho-L-threonyl-[protein] + ADP + H(+)</text>
        <dbReference type="Rhea" id="RHEA:46608"/>
        <dbReference type="Rhea" id="RHEA-COMP:11060"/>
        <dbReference type="Rhea" id="RHEA-COMP:11605"/>
        <dbReference type="ChEBI" id="CHEBI:15378"/>
        <dbReference type="ChEBI" id="CHEBI:30013"/>
        <dbReference type="ChEBI" id="CHEBI:30616"/>
        <dbReference type="ChEBI" id="CHEBI:61977"/>
        <dbReference type="ChEBI" id="CHEBI:456216"/>
        <dbReference type="EC" id="2.7.11.1"/>
    </reaction>
</comment>
<evidence type="ECO:0000256" key="5">
    <source>
        <dbReference type="ARBA" id="ARBA00022614"/>
    </source>
</evidence>
<dbReference type="InterPro" id="IPR057135">
    <property type="entry name" value="At4g27190-like_LRR"/>
</dbReference>
<proteinExistence type="inferred from homology"/>
<dbReference type="Pfam" id="PF13855">
    <property type="entry name" value="LRR_8"/>
    <property type="match status" value="1"/>
</dbReference>
<dbReference type="Gene3D" id="1.10.10.10">
    <property type="entry name" value="Winged helix-like DNA-binding domain superfamily/Winged helix DNA-binding domain"/>
    <property type="match status" value="1"/>
</dbReference>
<dbReference type="Gene3D" id="1.10.510.10">
    <property type="entry name" value="Transferase(Phosphotransferase) domain 1"/>
    <property type="match status" value="1"/>
</dbReference>
<protein>
    <recommendedName>
        <fullName evidence="3">non-specific serine/threonine protein kinase</fullName>
        <ecNumber evidence="3">2.7.11.1</ecNumber>
    </recommendedName>
</protein>
<dbReference type="PANTHER" id="PTHR47973">
    <property type="entry name" value="CYSTEINE-RICH RECEPTOR-LIKE PROTEIN KINASE 3"/>
    <property type="match status" value="1"/>
</dbReference>
<dbReference type="Gene3D" id="3.40.50.300">
    <property type="entry name" value="P-loop containing nucleotide triphosphate hydrolases"/>
    <property type="match status" value="1"/>
</dbReference>
<dbReference type="InterPro" id="IPR052059">
    <property type="entry name" value="CR_Ser/Thr_kinase"/>
</dbReference>
<keyword evidence="17" id="KW-0325">Glycoprotein</keyword>
<keyword evidence="15" id="KW-0472">Membrane</keyword>
<dbReference type="InterPro" id="IPR000719">
    <property type="entry name" value="Prot_kinase_dom"/>
</dbReference>
<dbReference type="PROSITE" id="PS50011">
    <property type="entry name" value="PROTEIN_KINASE_DOM"/>
    <property type="match status" value="1"/>
</dbReference>
<evidence type="ECO:0000256" key="20">
    <source>
        <dbReference type="PROSITE-ProRule" id="PRU10141"/>
    </source>
</evidence>
<dbReference type="InterPro" id="IPR003591">
    <property type="entry name" value="Leu-rich_rpt_typical-subtyp"/>
</dbReference>
<organism evidence="22 23">
    <name type="scientific">Nepenthes gracilis</name>
    <name type="common">Slender pitcher plant</name>
    <dbReference type="NCBI Taxonomy" id="150966"/>
    <lineage>
        <taxon>Eukaryota</taxon>
        <taxon>Viridiplantae</taxon>
        <taxon>Streptophyta</taxon>
        <taxon>Embryophyta</taxon>
        <taxon>Tracheophyta</taxon>
        <taxon>Spermatophyta</taxon>
        <taxon>Magnoliopsida</taxon>
        <taxon>eudicotyledons</taxon>
        <taxon>Gunneridae</taxon>
        <taxon>Pentapetalae</taxon>
        <taxon>Caryophyllales</taxon>
        <taxon>Nepenthaceae</taxon>
        <taxon>Nepenthes</taxon>
    </lineage>
</organism>
<comment type="similarity">
    <text evidence="2">Belongs to the protein kinase superfamily. TKL Ser/Thr protein kinase family. ROCO subfamily.</text>
</comment>
<dbReference type="Pfam" id="PF07714">
    <property type="entry name" value="PK_Tyr_Ser-Thr"/>
    <property type="match status" value="1"/>
</dbReference>
<evidence type="ECO:0000256" key="10">
    <source>
        <dbReference type="ARBA" id="ARBA00022741"/>
    </source>
</evidence>
<dbReference type="InterPro" id="IPR001611">
    <property type="entry name" value="Leu-rich_rpt"/>
</dbReference>
<dbReference type="Gene3D" id="1.10.8.430">
    <property type="entry name" value="Helical domain of apoptotic protease-activating factors"/>
    <property type="match status" value="1"/>
</dbReference>
<keyword evidence="8" id="KW-0732">Signal</keyword>
<dbReference type="EMBL" id="BSYO01000019">
    <property type="protein sequence ID" value="GMH18222.1"/>
    <property type="molecule type" value="Genomic_DNA"/>
</dbReference>
<evidence type="ECO:0000256" key="13">
    <source>
        <dbReference type="ARBA" id="ARBA00022840"/>
    </source>
</evidence>
<dbReference type="SUPFAM" id="SSF56112">
    <property type="entry name" value="Protein kinase-like (PK-like)"/>
    <property type="match status" value="1"/>
</dbReference>
<dbReference type="Pfam" id="PF23247">
    <property type="entry name" value="LRR_RPS2"/>
    <property type="match status" value="1"/>
</dbReference>
<dbReference type="InterPro" id="IPR027417">
    <property type="entry name" value="P-loop_NTPase"/>
</dbReference>
<keyword evidence="6" id="KW-0808">Transferase</keyword>
<evidence type="ECO:0000256" key="18">
    <source>
        <dbReference type="ARBA" id="ARBA00047899"/>
    </source>
</evidence>